<evidence type="ECO:0000256" key="1">
    <source>
        <dbReference type="SAM" id="SignalP"/>
    </source>
</evidence>
<reference key="1">
    <citation type="journal article" date="2014" name="PLoS Genet.">
        <title>Signature Gene Expression Reveals Novel Clues to the Molecular Mechanisms of Dimorphic Transition in Penicillium marneffei.</title>
        <authorList>
            <person name="Yang E."/>
            <person name="Wang G."/>
            <person name="Cai J."/>
            <person name="Woo P.C."/>
            <person name="Lau S.K."/>
            <person name="Yuen K.-Y."/>
            <person name="Chow W.-N."/>
            <person name="Lin X."/>
        </authorList>
    </citation>
    <scope>NUCLEOTIDE SEQUENCE [LARGE SCALE GENOMIC DNA]</scope>
    <source>
        <strain>PM1</strain>
    </source>
</reference>
<comment type="caution">
    <text evidence="2">The sequence shown here is derived from an EMBL/GenBank/DDBJ whole genome shotgun (WGS) entry which is preliminary data.</text>
</comment>
<accession>A0A093UYM7</accession>
<dbReference type="HOGENOM" id="CLU_2924293_0_0_1"/>
<gene>
    <name evidence="2" type="ORF">GQ26_0230440</name>
</gene>
<proteinExistence type="predicted"/>
<dbReference type="EMBL" id="JPOX01000023">
    <property type="protein sequence ID" value="KFX45387.1"/>
    <property type="molecule type" value="Genomic_DNA"/>
</dbReference>
<name>A0A093UYM7_TALMA</name>
<dbReference type="AlphaFoldDB" id="A0A093UYM7"/>
<organism evidence="2">
    <name type="scientific">Talaromyces marneffei PM1</name>
    <dbReference type="NCBI Taxonomy" id="1077442"/>
    <lineage>
        <taxon>Eukaryota</taxon>
        <taxon>Fungi</taxon>
        <taxon>Dikarya</taxon>
        <taxon>Ascomycota</taxon>
        <taxon>Pezizomycotina</taxon>
        <taxon>Eurotiomycetes</taxon>
        <taxon>Eurotiomycetidae</taxon>
        <taxon>Eurotiales</taxon>
        <taxon>Trichocomaceae</taxon>
        <taxon>Talaromyces</taxon>
        <taxon>Talaromyces sect. Talaromyces</taxon>
    </lineage>
</organism>
<reference evidence="2" key="2">
    <citation type="journal article" date="2014" name="PLoS Genet.">
        <title>Signature gene expression reveals novel clues to the molecular mechanisms of dimorphic transition in Penicillium marneffei.</title>
        <authorList>
            <person name="Yang E."/>
            <person name="Wang G."/>
            <person name="Cai J."/>
            <person name="Woo P.C."/>
            <person name="Lau S.K."/>
            <person name="Yuen K.-Y."/>
            <person name="Chow W.-N."/>
            <person name="Lin X."/>
        </authorList>
    </citation>
    <scope>NUCLEOTIDE SEQUENCE</scope>
    <source>
        <strain evidence="2">PM1</strain>
    </source>
</reference>
<feature type="signal peptide" evidence="1">
    <location>
        <begin position="1"/>
        <end position="27"/>
    </location>
</feature>
<evidence type="ECO:0000313" key="2">
    <source>
        <dbReference type="EMBL" id="KFX45387.1"/>
    </source>
</evidence>
<keyword evidence="1" id="KW-0732">Signal</keyword>
<sequence length="61" mass="6937">MENKRTFDNLLIFFLIALALLCQSVAGIPHIDYDSEDAPDLLTRGIEQTVLETGKSEFYFL</sequence>
<protein>
    <submittedName>
        <fullName evidence="2">Uncharacterized protein</fullName>
    </submittedName>
</protein>
<feature type="chain" id="PRO_5001888769" evidence="1">
    <location>
        <begin position="28"/>
        <end position="61"/>
    </location>
</feature>